<dbReference type="InterPro" id="IPR002575">
    <property type="entry name" value="Aminoglycoside_PTrfase"/>
</dbReference>
<evidence type="ECO:0000256" key="7">
    <source>
        <dbReference type="ARBA" id="ARBA00038240"/>
    </source>
</evidence>
<dbReference type="InterPro" id="IPR050249">
    <property type="entry name" value="Pseudomonas-type_ThrB"/>
</dbReference>
<evidence type="ECO:0000313" key="12">
    <source>
        <dbReference type="Proteomes" id="UP001596422"/>
    </source>
</evidence>
<keyword evidence="12" id="KW-1185">Reference proteome</keyword>
<dbReference type="NCBIfam" id="NF003558">
    <property type="entry name" value="PRK05231.1"/>
    <property type="match status" value="1"/>
</dbReference>
<evidence type="ECO:0000313" key="11">
    <source>
        <dbReference type="EMBL" id="MFC6670661.1"/>
    </source>
</evidence>
<organism evidence="11 12">
    <name type="scientific">Marinobacterium aestuariivivens</name>
    <dbReference type="NCBI Taxonomy" id="1698799"/>
    <lineage>
        <taxon>Bacteria</taxon>
        <taxon>Pseudomonadati</taxon>
        <taxon>Pseudomonadota</taxon>
        <taxon>Gammaproteobacteria</taxon>
        <taxon>Oceanospirillales</taxon>
        <taxon>Oceanospirillaceae</taxon>
        <taxon>Marinobacterium</taxon>
    </lineage>
</organism>
<keyword evidence="2 8" id="KW-0808">Transferase</keyword>
<keyword evidence="1 8" id="KW-0028">Amino-acid biosynthesis</keyword>
<evidence type="ECO:0000256" key="1">
    <source>
        <dbReference type="ARBA" id="ARBA00022605"/>
    </source>
</evidence>
<dbReference type="PANTHER" id="PTHR21064">
    <property type="entry name" value="AMINOGLYCOSIDE PHOSPHOTRANSFERASE DOMAIN-CONTAINING PROTEIN-RELATED"/>
    <property type="match status" value="1"/>
</dbReference>
<comment type="similarity">
    <text evidence="7 8">Belongs to the pseudomonas-type ThrB family.</text>
</comment>
<evidence type="ECO:0000256" key="4">
    <source>
        <dbReference type="ARBA" id="ARBA00022741"/>
    </source>
</evidence>
<keyword evidence="6 8" id="KW-0067">ATP-binding</keyword>
<evidence type="ECO:0000256" key="5">
    <source>
        <dbReference type="ARBA" id="ARBA00022777"/>
    </source>
</evidence>
<dbReference type="InterPro" id="IPR011009">
    <property type="entry name" value="Kinase-like_dom_sf"/>
</dbReference>
<sequence length="325" mass="36764">MAVYTEVTAQDLNRLLADFDLGTLVTHRGIEGGIENTNYFVTLKDPGGVEQQYVLTLFEEFGMDEMPYFVELTSWLAERGCPVPAPFKDRDGIALKQLRGRPALLLPRFAGHHVAQQELTAAHCSEIGAALARLHLAGQDFYMKRRAHRGIFWWRRESQRVAQLLPGDEAELLLGEVRLFDALCDSELELPMGAIHGDLFHDNALFEDTRLSAILDVYNAATAFLLYDLAIVANDWCCTADGQIDPVRETALLGAYNEVRPFTDDEHQAWPQLTRTAAMRFWLSRLIPWLGLEQAGRQSGEMKLKDPAELQRILQFRIDHPSRLS</sequence>
<feature type="domain" description="Aminoglycoside phosphotransferase" evidence="10">
    <location>
        <begin position="28"/>
        <end position="262"/>
    </location>
</feature>
<dbReference type="Proteomes" id="UP001596422">
    <property type="component" value="Unassembled WGS sequence"/>
</dbReference>
<keyword evidence="5 8" id="KW-0418">Kinase</keyword>
<evidence type="ECO:0000259" key="10">
    <source>
        <dbReference type="Pfam" id="PF01636"/>
    </source>
</evidence>
<dbReference type="NCBIfam" id="TIGR00938">
    <property type="entry name" value="thrB_alt"/>
    <property type="match status" value="1"/>
</dbReference>
<comment type="caution">
    <text evidence="11">The sequence shown here is derived from an EMBL/GenBank/DDBJ whole genome shotgun (WGS) entry which is preliminary data.</text>
</comment>
<dbReference type="EMBL" id="JBHSWE010000001">
    <property type="protein sequence ID" value="MFC6670661.1"/>
    <property type="molecule type" value="Genomic_DNA"/>
</dbReference>
<proteinExistence type="inferred from homology"/>
<dbReference type="Gene3D" id="3.30.200.20">
    <property type="entry name" value="Phosphorylase Kinase, domain 1"/>
    <property type="match status" value="1"/>
</dbReference>
<gene>
    <name evidence="8" type="primary">thrB</name>
    <name evidence="11" type="ORF">ACFQDL_11665</name>
</gene>
<dbReference type="HAMAP" id="MF_00301">
    <property type="entry name" value="Homoser_kinase_2"/>
    <property type="match status" value="1"/>
</dbReference>
<dbReference type="EC" id="2.7.1.39" evidence="8 9"/>
<keyword evidence="4 8" id="KW-0547">Nucleotide-binding</keyword>
<evidence type="ECO:0000256" key="2">
    <source>
        <dbReference type="ARBA" id="ARBA00022679"/>
    </source>
</evidence>
<keyword evidence="3 8" id="KW-0791">Threonine biosynthesis</keyword>
<dbReference type="SUPFAM" id="SSF56112">
    <property type="entry name" value="Protein kinase-like (PK-like)"/>
    <property type="match status" value="1"/>
</dbReference>
<evidence type="ECO:0000256" key="3">
    <source>
        <dbReference type="ARBA" id="ARBA00022697"/>
    </source>
</evidence>
<evidence type="ECO:0000256" key="6">
    <source>
        <dbReference type="ARBA" id="ARBA00022840"/>
    </source>
</evidence>
<evidence type="ECO:0000256" key="8">
    <source>
        <dbReference type="HAMAP-Rule" id="MF_00301"/>
    </source>
</evidence>
<dbReference type="CDD" id="cd05153">
    <property type="entry name" value="HomoserineK_II"/>
    <property type="match status" value="1"/>
</dbReference>
<comment type="catalytic activity">
    <reaction evidence="8">
        <text>L-homoserine + ATP = O-phospho-L-homoserine + ADP + H(+)</text>
        <dbReference type="Rhea" id="RHEA:13985"/>
        <dbReference type="ChEBI" id="CHEBI:15378"/>
        <dbReference type="ChEBI" id="CHEBI:30616"/>
        <dbReference type="ChEBI" id="CHEBI:57476"/>
        <dbReference type="ChEBI" id="CHEBI:57590"/>
        <dbReference type="ChEBI" id="CHEBI:456216"/>
        <dbReference type="EC" id="2.7.1.39"/>
    </reaction>
</comment>
<comment type="pathway">
    <text evidence="8">Amino-acid biosynthesis; L-threonine biosynthesis; L-threonine from L-aspartate: step 4/5.</text>
</comment>
<dbReference type="PANTHER" id="PTHR21064:SF6">
    <property type="entry name" value="AMINOGLYCOSIDE PHOSPHOTRANSFERASE DOMAIN-CONTAINING PROTEIN"/>
    <property type="match status" value="1"/>
</dbReference>
<protein>
    <recommendedName>
        <fullName evidence="8 9">Homoserine kinase</fullName>
        <shortName evidence="8">HK</shortName>
        <shortName evidence="8">HSK</shortName>
        <ecNumber evidence="8 9">2.7.1.39</ecNumber>
    </recommendedName>
</protein>
<evidence type="ECO:0000256" key="9">
    <source>
        <dbReference type="NCBIfam" id="TIGR00938"/>
    </source>
</evidence>
<dbReference type="InterPro" id="IPR005280">
    <property type="entry name" value="Homoserine_kinase_II"/>
</dbReference>
<name>A0ABW1ZZQ5_9GAMM</name>
<dbReference type="RefSeq" id="WP_379909163.1">
    <property type="nucleotide sequence ID" value="NZ_JBHSWE010000001.1"/>
</dbReference>
<accession>A0ABW1ZZQ5</accession>
<dbReference type="Pfam" id="PF01636">
    <property type="entry name" value="APH"/>
    <property type="match status" value="1"/>
</dbReference>
<reference evidence="12" key="1">
    <citation type="journal article" date="2019" name="Int. J. Syst. Evol. Microbiol.">
        <title>The Global Catalogue of Microorganisms (GCM) 10K type strain sequencing project: providing services to taxonomists for standard genome sequencing and annotation.</title>
        <authorList>
            <consortium name="The Broad Institute Genomics Platform"/>
            <consortium name="The Broad Institute Genome Sequencing Center for Infectious Disease"/>
            <person name="Wu L."/>
            <person name="Ma J."/>
        </authorList>
    </citation>
    <scope>NUCLEOTIDE SEQUENCE [LARGE SCALE GENOMIC DNA]</scope>
    <source>
        <strain evidence="12">NBRC 111756</strain>
    </source>
</reference>
<dbReference type="Gene3D" id="3.90.1200.10">
    <property type="match status" value="1"/>
</dbReference>
<dbReference type="GO" id="GO:0004413">
    <property type="term" value="F:homoserine kinase activity"/>
    <property type="evidence" value="ECO:0007669"/>
    <property type="project" value="UniProtKB-EC"/>
</dbReference>